<dbReference type="Proteomes" id="UP000245667">
    <property type="component" value="Unassembled WGS sequence"/>
</dbReference>
<evidence type="ECO:0000313" key="5">
    <source>
        <dbReference type="Proteomes" id="UP000651837"/>
    </source>
</evidence>
<feature type="transmembrane region" description="Helical" evidence="1">
    <location>
        <begin position="179"/>
        <end position="199"/>
    </location>
</feature>
<dbReference type="AlphaFoldDB" id="A0A316EPD0"/>
<feature type="transmembrane region" description="Helical" evidence="1">
    <location>
        <begin position="94"/>
        <end position="112"/>
    </location>
</feature>
<evidence type="ECO:0000313" key="3">
    <source>
        <dbReference type="EMBL" id="PWK24860.1"/>
    </source>
</evidence>
<dbReference type="EMBL" id="QGGQ01000002">
    <property type="protein sequence ID" value="PWK24860.1"/>
    <property type="molecule type" value="Genomic_DNA"/>
</dbReference>
<feature type="transmembrane region" description="Helical" evidence="1">
    <location>
        <begin position="276"/>
        <end position="292"/>
    </location>
</feature>
<comment type="caution">
    <text evidence="3">The sequence shown here is derived from an EMBL/GenBank/DDBJ whole genome shotgun (WGS) entry which is preliminary data.</text>
</comment>
<reference evidence="3 4" key="1">
    <citation type="submission" date="2018-05" db="EMBL/GenBank/DDBJ databases">
        <title>Genomic Encyclopedia of Archaeal and Bacterial Type Strains, Phase II (KMG-II): from individual species to whole genera.</title>
        <authorList>
            <person name="Goeker M."/>
        </authorList>
    </citation>
    <scope>NUCLEOTIDE SEQUENCE [LARGE SCALE GENOMIC DNA]</scope>
    <source>
        <strain evidence="3 4">DSM 23514</strain>
    </source>
</reference>
<dbReference type="OrthoDB" id="1434965at2"/>
<evidence type="ECO:0000313" key="2">
    <source>
        <dbReference type="EMBL" id="MBD1259300.1"/>
    </source>
</evidence>
<keyword evidence="5" id="KW-1185">Reference proteome</keyword>
<feature type="transmembrane region" description="Helical" evidence="1">
    <location>
        <begin position="49"/>
        <end position="68"/>
    </location>
</feature>
<evidence type="ECO:0000256" key="1">
    <source>
        <dbReference type="SAM" id="Phobius"/>
    </source>
</evidence>
<protein>
    <submittedName>
        <fullName evidence="3">Uncharacterized protein</fullName>
    </submittedName>
</protein>
<feature type="transmembrane region" description="Helical" evidence="1">
    <location>
        <begin position="251"/>
        <end position="270"/>
    </location>
</feature>
<keyword evidence="1" id="KW-0812">Transmembrane</keyword>
<feature type="transmembrane region" description="Helical" evidence="1">
    <location>
        <begin position="119"/>
        <end position="136"/>
    </location>
</feature>
<proteinExistence type="predicted"/>
<feature type="transmembrane region" description="Helical" evidence="1">
    <location>
        <begin position="219"/>
        <end position="244"/>
    </location>
</feature>
<accession>A0A316EPD0</accession>
<sequence length="309" mass="34719">MTEISNAISDLAYKKYDKIRIAQELLKRGYPTKEIKSALDKSKIGKTNINAIIGILLIVVGLLANLYTKSTYFNNHFRFDFFSQADFMLFNERILKPTITLSMIFLGINLILNRSNVHKIVKVFLFILLGIFTVTITAYYSSLAFVFSLISLMLVFLVELPKRTKNPEIAIIFPYLNKVWKGSAGYIFLLLGTVLVYSADIQFNYVSTGERTSKAVLGILDYILIYSTPILGLVGLATSLLVSIDFSKFKIAFYALASISAIVLIVCLFHSVFQNLIYGCSILLITSAFMYLKNKKSGIKKNTAIEPQP</sequence>
<organism evidence="3 4">
    <name type="scientific">Maribacter polysiphoniae</name>
    <dbReference type="NCBI Taxonomy" id="429344"/>
    <lineage>
        <taxon>Bacteria</taxon>
        <taxon>Pseudomonadati</taxon>
        <taxon>Bacteroidota</taxon>
        <taxon>Flavobacteriia</taxon>
        <taxon>Flavobacteriales</taxon>
        <taxon>Flavobacteriaceae</taxon>
        <taxon>Maribacter</taxon>
    </lineage>
</organism>
<name>A0A316EPD0_9FLAO</name>
<gene>
    <name evidence="2" type="ORF">HZY62_01765</name>
    <name evidence="3" type="ORF">LX92_01226</name>
</gene>
<evidence type="ECO:0000313" key="4">
    <source>
        <dbReference type="Proteomes" id="UP000245667"/>
    </source>
</evidence>
<dbReference type="Proteomes" id="UP000651837">
    <property type="component" value="Unassembled WGS sequence"/>
</dbReference>
<keyword evidence="1" id="KW-0472">Membrane</keyword>
<keyword evidence="1" id="KW-1133">Transmembrane helix</keyword>
<dbReference type="EMBL" id="JACWLN010000001">
    <property type="protein sequence ID" value="MBD1259300.1"/>
    <property type="molecule type" value="Genomic_DNA"/>
</dbReference>
<dbReference type="RefSeq" id="WP_109649392.1">
    <property type="nucleotide sequence ID" value="NZ_JACWLN010000001.1"/>
</dbReference>
<reference evidence="2 5" key="2">
    <citation type="submission" date="2020-07" db="EMBL/GenBank/DDBJ databases">
        <title>The draft genome sequence of Maribacter polysiphoniae KCTC 22021.</title>
        <authorList>
            <person name="Mu L."/>
        </authorList>
    </citation>
    <scope>NUCLEOTIDE SEQUENCE [LARGE SCALE GENOMIC DNA]</scope>
    <source>
        <strain evidence="2 5">KCTC 22021</strain>
    </source>
</reference>